<dbReference type="Proteomes" id="UP001154282">
    <property type="component" value="Unassembled WGS sequence"/>
</dbReference>
<keyword evidence="1" id="KW-0472">Membrane</keyword>
<proteinExistence type="predicted"/>
<evidence type="ECO:0000313" key="3">
    <source>
        <dbReference type="Proteomes" id="UP001154282"/>
    </source>
</evidence>
<protein>
    <submittedName>
        <fullName evidence="2">Uncharacterized protein</fullName>
    </submittedName>
</protein>
<reference evidence="2" key="1">
    <citation type="submission" date="2022-08" db="EMBL/GenBank/DDBJ databases">
        <authorList>
            <person name="Gutierrez-Valencia J."/>
        </authorList>
    </citation>
    <scope>NUCLEOTIDE SEQUENCE</scope>
</reference>
<name>A0AAV0P5X2_9ROSI</name>
<feature type="transmembrane region" description="Helical" evidence="1">
    <location>
        <begin position="138"/>
        <end position="156"/>
    </location>
</feature>
<gene>
    <name evidence="2" type="ORF">LITE_LOCUS36807</name>
</gene>
<evidence type="ECO:0000313" key="2">
    <source>
        <dbReference type="EMBL" id="CAI0465919.1"/>
    </source>
</evidence>
<accession>A0AAV0P5X2</accession>
<dbReference type="EMBL" id="CAMGYJ010000008">
    <property type="protein sequence ID" value="CAI0465919.1"/>
    <property type="molecule type" value="Genomic_DNA"/>
</dbReference>
<organism evidence="2 3">
    <name type="scientific">Linum tenue</name>
    <dbReference type="NCBI Taxonomy" id="586396"/>
    <lineage>
        <taxon>Eukaryota</taxon>
        <taxon>Viridiplantae</taxon>
        <taxon>Streptophyta</taxon>
        <taxon>Embryophyta</taxon>
        <taxon>Tracheophyta</taxon>
        <taxon>Spermatophyta</taxon>
        <taxon>Magnoliopsida</taxon>
        <taxon>eudicotyledons</taxon>
        <taxon>Gunneridae</taxon>
        <taxon>Pentapetalae</taxon>
        <taxon>rosids</taxon>
        <taxon>fabids</taxon>
        <taxon>Malpighiales</taxon>
        <taxon>Linaceae</taxon>
        <taxon>Linum</taxon>
    </lineage>
</organism>
<evidence type="ECO:0000256" key="1">
    <source>
        <dbReference type="SAM" id="Phobius"/>
    </source>
</evidence>
<keyword evidence="1" id="KW-1133">Transmembrane helix</keyword>
<sequence length="157" mass="18210">MKTMKEAPMGASAPSSSRLFNTIVARIQRRDSTPRYNTENLLTSGFHRLLFSFQKLGTLEFLTSLQSSTHGTQHNWHPGICEAELNEGEEVQRRMDLRDFRIKCWGKKCSGEEDFAKVIFGRGRRKCWRRSTAGKKIFVKKIVVLLFLFFLLIIFFS</sequence>
<dbReference type="AlphaFoldDB" id="A0AAV0P5X2"/>
<keyword evidence="3" id="KW-1185">Reference proteome</keyword>
<keyword evidence="1" id="KW-0812">Transmembrane</keyword>
<comment type="caution">
    <text evidence="2">The sequence shown here is derived from an EMBL/GenBank/DDBJ whole genome shotgun (WGS) entry which is preliminary data.</text>
</comment>